<keyword evidence="3" id="KW-1003">Cell membrane</keyword>
<evidence type="ECO:0000256" key="8">
    <source>
        <dbReference type="ARBA" id="ARBA00038436"/>
    </source>
</evidence>
<evidence type="ECO:0000256" key="6">
    <source>
        <dbReference type="ARBA" id="ARBA00022989"/>
    </source>
</evidence>
<feature type="transmembrane region" description="Helical" evidence="9">
    <location>
        <begin position="86"/>
        <end position="107"/>
    </location>
</feature>
<evidence type="ECO:0000259" key="10">
    <source>
        <dbReference type="Pfam" id="PF04290"/>
    </source>
</evidence>
<keyword evidence="4 9" id="KW-0997">Cell inner membrane</keyword>
<evidence type="ECO:0000256" key="9">
    <source>
        <dbReference type="RuleBase" id="RU369079"/>
    </source>
</evidence>
<feature type="transmembrane region" description="Helical" evidence="9">
    <location>
        <begin position="12"/>
        <end position="36"/>
    </location>
</feature>
<evidence type="ECO:0000256" key="1">
    <source>
        <dbReference type="ARBA" id="ARBA00004429"/>
    </source>
</evidence>
<comment type="function">
    <text evidence="9">Part of the tripartite ATP-independent periplasmic (TRAP) transport system.</text>
</comment>
<keyword evidence="6 9" id="KW-1133">Transmembrane helix</keyword>
<dbReference type="EMBL" id="JAEHHL010000008">
    <property type="protein sequence ID" value="MBK0400314.1"/>
    <property type="molecule type" value="Genomic_DNA"/>
</dbReference>
<feature type="transmembrane region" description="Helical" evidence="9">
    <location>
        <begin position="127"/>
        <end position="148"/>
    </location>
</feature>
<dbReference type="Proteomes" id="UP000655420">
    <property type="component" value="Unassembled WGS sequence"/>
</dbReference>
<dbReference type="InterPro" id="IPR055348">
    <property type="entry name" value="DctQ"/>
</dbReference>
<evidence type="ECO:0000256" key="2">
    <source>
        <dbReference type="ARBA" id="ARBA00022448"/>
    </source>
</evidence>
<comment type="subcellular location">
    <subcellularLocation>
        <location evidence="1 9">Cell inner membrane</location>
        <topology evidence="1 9">Multi-pass membrane protein</topology>
    </subcellularLocation>
</comment>
<keyword evidence="5 9" id="KW-0812">Transmembrane</keyword>
<reference evidence="11" key="1">
    <citation type="submission" date="2020-12" db="EMBL/GenBank/DDBJ databases">
        <title>Bacterial taxonomy.</title>
        <authorList>
            <person name="Pan X."/>
        </authorList>
    </citation>
    <scope>NUCLEOTIDE SEQUENCE</scope>
    <source>
        <strain evidence="11">M0105</strain>
    </source>
</reference>
<dbReference type="GO" id="GO:0022857">
    <property type="term" value="F:transmembrane transporter activity"/>
    <property type="evidence" value="ECO:0007669"/>
    <property type="project" value="UniProtKB-UniRule"/>
</dbReference>
<sequence length="180" mass="20117">MILRASRLLEWLLEWVVIFLMITLTVVVIVAVLFRIGGSSFSWYDEVAAIMLAWITYYGSALAALKRRHIGFDTVLLSLSRPLRMASVIVAEVVVIGFFVALAWAGLEVLSVLEGDRLVSLRWVPVQFTQSVIPIGAILFIVAELLSLPHYWSMTIRGVSLEHAEIEEEVESEMKKAGAK</sequence>
<gene>
    <name evidence="11" type="ORF">H0I76_14030</name>
</gene>
<name>A0A8J7MA74_9RHOB</name>
<feature type="domain" description="Tripartite ATP-independent periplasmic transporters DctQ component" evidence="10">
    <location>
        <begin position="24"/>
        <end position="147"/>
    </location>
</feature>
<comment type="caution">
    <text evidence="11">The sequence shown here is derived from an EMBL/GenBank/DDBJ whole genome shotgun (WGS) entry which is preliminary data.</text>
</comment>
<proteinExistence type="inferred from homology"/>
<dbReference type="PANTHER" id="PTHR35011">
    <property type="entry name" value="2,3-DIKETO-L-GULONATE TRAP TRANSPORTER SMALL PERMEASE PROTEIN YIAM"/>
    <property type="match status" value="1"/>
</dbReference>
<organism evidence="11 12">
    <name type="scientific">Thermohalobaculum xanthum</name>
    <dbReference type="NCBI Taxonomy" id="2753746"/>
    <lineage>
        <taxon>Bacteria</taxon>
        <taxon>Pseudomonadati</taxon>
        <taxon>Pseudomonadota</taxon>
        <taxon>Alphaproteobacteria</taxon>
        <taxon>Rhodobacterales</taxon>
        <taxon>Paracoccaceae</taxon>
        <taxon>Thermohalobaculum</taxon>
    </lineage>
</organism>
<evidence type="ECO:0000256" key="4">
    <source>
        <dbReference type="ARBA" id="ARBA00022519"/>
    </source>
</evidence>
<dbReference type="GO" id="GO:0015740">
    <property type="term" value="P:C4-dicarboxylate transport"/>
    <property type="evidence" value="ECO:0007669"/>
    <property type="project" value="TreeGrafter"/>
</dbReference>
<dbReference type="InterPro" id="IPR007387">
    <property type="entry name" value="TRAP_DctQ"/>
</dbReference>
<feature type="transmembrane region" description="Helical" evidence="9">
    <location>
        <begin position="48"/>
        <end position="65"/>
    </location>
</feature>
<dbReference type="RefSeq" id="WP_200610931.1">
    <property type="nucleotide sequence ID" value="NZ_JAEHHL010000008.1"/>
</dbReference>
<dbReference type="Pfam" id="PF04290">
    <property type="entry name" value="DctQ"/>
    <property type="match status" value="1"/>
</dbReference>
<evidence type="ECO:0000256" key="3">
    <source>
        <dbReference type="ARBA" id="ARBA00022475"/>
    </source>
</evidence>
<dbReference type="GO" id="GO:0005886">
    <property type="term" value="C:plasma membrane"/>
    <property type="evidence" value="ECO:0007669"/>
    <property type="project" value="UniProtKB-SubCell"/>
</dbReference>
<accession>A0A8J7MA74</accession>
<keyword evidence="12" id="KW-1185">Reference proteome</keyword>
<protein>
    <recommendedName>
        <fullName evidence="9">TRAP transporter small permease protein</fullName>
    </recommendedName>
</protein>
<evidence type="ECO:0000256" key="5">
    <source>
        <dbReference type="ARBA" id="ARBA00022692"/>
    </source>
</evidence>
<keyword evidence="7 9" id="KW-0472">Membrane</keyword>
<dbReference type="AlphaFoldDB" id="A0A8J7MA74"/>
<comment type="subunit">
    <text evidence="9">The complex comprises the extracytoplasmic solute receptor protein and the two transmembrane proteins.</text>
</comment>
<evidence type="ECO:0000313" key="12">
    <source>
        <dbReference type="Proteomes" id="UP000655420"/>
    </source>
</evidence>
<comment type="similarity">
    <text evidence="8 9">Belongs to the TRAP transporter small permease family.</text>
</comment>
<evidence type="ECO:0000256" key="7">
    <source>
        <dbReference type="ARBA" id="ARBA00023136"/>
    </source>
</evidence>
<keyword evidence="2 9" id="KW-0813">Transport</keyword>
<dbReference type="PANTHER" id="PTHR35011:SF2">
    <property type="entry name" value="2,3-DIKETO-L-GULONATE TRAP TRANSPORTER SMALL PERMEASE PROTEIN YIAM"/>
    <property type="match status" value="1"/>
</dbReference>
<evidence type="ECO:0000313" key="11">
    <source>
        <dbReference type="EMBL" id="MBK0400314.1"/>
    </source>
</evidence>